<dbReference type="GO" id="GO:0006260">
    <property type="term" value="P:DNA replication"/>
    <property type="evidence" value="ECO:0007669"/>
    <property type="project" value="UniProtKB-KW"/>
</dbReference>
<evidence type="ECO:0000256" key="2">
    <source>
        <dbReference type="ARBA" id="ARBA00023125"/>
    </source>
</evidence>
<keyword evidence="1 3" id="KW-0235">DNA replication</keyword>
<evidence type="ECO:0000259" key="4">
    <source>
        <dbReference type="Pfam" id="PF00705"/>
    </source>
</evidence>
<accession>A0ABD5W3Y2</accession>
<dbReference type="InterPro" id="IPR000730">
    <property type="entry name" value="Pr_cel_nuc_antig"/>
</dbReference>
<dbReference type="Proteomes" id="UP001596445">
    <property type="component" value="Unassembled WGS sequence"/>
</dbReference>
<evidence type="ECO:0000256" key="1">
    <source>
        <dbReference type="ARBA" id="ARBA00022705"/>
    </source>
</evidence>
<reference evidence="5 6" key="1">
    <citation type="journal article" date="2019" name="Int. J. Syst. Evol. Microbiol.">
        <title>The Global Catalogue of Microorganisms (GCM) 10K type strain sequencing project: providing services to taxonomists for standard genome sequencing and annotation.</title>
        <authorList>
            <consortium name="The Broad Institute Genomics Platform"/>
            <consortium name="The Broad Institute Genome Sequencing Center for Infectious Disease"/>
            <person name="Wu L."/>
            <person name="Ma J."/>
        </authorList>
    </citation>
    <scope>NUCLEOTIDE SEQUENCE [LARGE SCALE GENOMIC DNA]</scope>
    <source>
        <strain evidence="5 6">JCM 30072</strain>
    </source>
</reference>
<evidence type="ECO:0000313" key="5">
    <source>
        <dbReference type="EMBL" id="MFC7058697.1"/>
    </source>
</evidence>
<dbReference type="AlphaFoldDB" id="A0ABD5W3Y2"/>
<name>A0ABD5W3Y2_9EURY</name>
<dbReference type="CDD" id="cd00577">
    <property type="entry name" value="PCNA"/>
    <property type="match status" value="1"/>
</dbReference>
<evidence type="ECO:0000313" key="6">
    <source>
        <dbReference type="Proteomes" id="UP001596445"/>
    </source>
</evidence>
<comment type="function">
    <text evidence="3">Sliding clamp subunit that acts as a moving platform for DNA processing. Responsible for tethering the catalytic subunit of DNA polymerase and other proteins to DNA during high-speed replication.</text>
</comment>
<dbReference type="GO" id="GO:0030337">
    <property type="term" value="F:DNA polymerase processivity factor activity"/>
    <property type="evidence" value="ECO:0007669"/>
    <property type="project" value="UniProtKB-UniRule"/>
</dbReference>
<keyword evidence="6" id="KW-1185">Reference proteome</keyword>
<evidence type="ECO:0000256" key="3">
    <source>
        <dbReference type="HAMAP-Rule" id="MF_00317"/>
    </source>
</evidence>
<dbReference type="GO" id="GO:0006275">
    <property type="term" value="P:regulation of DNA replication"/>
    <property type="evidence" value="ECO:0007669"/>
    <property type="project" value="UniProtKB-UniRule"/>
</dbReference>
<dbReference type="RefSeq" id="WP_267161424.1">
    <property type="nucleotide sequence ID" value="NZ_CP112972.1"/>
</dbReference>
<dbReference type="PANTHER" id="PTHR11352">
    <property type="entry name" value="PROLIFERATING CELL NUCLEAR ANTIGEN"/>
    <property type="match status" value="1"/>
</dbReference>
<dbReference type="PANTHER" id="PTHR11352:SF0">
    <property type="entry name" value="PROLIFERATING CELL NUCLEAR ANTIGEN"/>
    <property type="match status" value="1"/>
</dbReference>
<feature type="domain" description="Proliferating cell nuclear antigen PCNA N-terminal" evidence="4">
    <location>
        <begin position="7"/>
        <end position="97"/>
    </location>
</feature>
<dbReference type="SUPFAM" id="SSF55979">
    <property type="entry name" value="DNA clamp"/>
    <property type="match status" value="2"/>
</dbReference>
<protein>
    <recommendedName>
        <fullName evidence="3">DNA polymerase sliding clamp</fullName>
    </recommendedName>
    <alternativeName>
        <fullName evidence="3">Proliferating cell nuclear antigen homolog</fullName>
        <shortName evidence="3">PCNA</shortName>
    </alternativeName>
</protein>
<proteinExistence type="inferred from homology"/>
<dbReference type="Pfam" id="PF00705">
    <property type="entry name" value="PCNA_N"/>
    <property type="match status" value="1"/>
</dbReference>
<sequence length="247" mass="27061">MFSATIDATAFRNALASVEVLVEECRIHVDSDGMRLRAADPALVALVDLTLDAEQFEQYEASEAVLGVNLERLSEILSVAETGDTVRMEFDERSRKLDVEVGTLSYTLGLLDPDSIRDEPDLPDLEPPAEVTLDGRHIDRGVKAAEMVSDHLRLAVDPDRETLVIAAEGDTDEVLVELGRQEVAALSPGPADSLYSLDYLTAINRVIPRGQTVTLELGEEFLAGFEFVVPEADQPVTYRVAPRLQRA</sequence>
<dbReference type="InterPro" id="IPR022648">
    <property type="entry name" value="Pr_cel_nuc_antig_N"/>
</dbReference>
<comment type="similarity">
    <text evidence="3">Belongs to the PCNA family.</text>
</comment>
<dbReference type="NCBIfam" id="NF002222">
    <property type="entry name" value="PRK01115.1-5"/>
    <property type="match status" value="1"/>
</dbReference>
<dbReference type="EMBL" id="JBHSZI010000001">
    <property type="protein sequence ID" value="MFC7058697.1"/>
    <property type="molecule type" value="Genomic_DNA"/>
</dbReference>
<dbReference type="InterPro" id="IPR046938">
    <property type="entry name" value="DNA_clamp_sf"/>
</dbReference>
<dbReference type="Gene3D" id="3.70.10.10">
    <property type="match status" value="1"/>
</dbReference>
<keyword evidence="2 3" id="KW-0238">DNA-binding</keyword>
<organism evidence="5 6">
    <name type="scientific">Halovenus salina</name>
    <dbReference type="NCBI Taxonomy" id="1510225"/>
    <lineage>
        <taxon>Archaea</taxon>
        <taxon>Methanobacteriati</taxon>
        <taxon>Methanobacteriota</taxon>
        <taxon>Stenosarchaea group</taxon>
        <taxon>Halobacteria</taxon>
        <taxon>Halobacteriales</taxon>
        <taxon>Haloarculaceae</taxon>
        <taxon>Halovenus</taxon>
    </lineage>
</organism>
<comment type="subunit">
    <text evidence="3">Homotrimer. The subunits circularize to form a toroid; DNA passes through its center. Replication factor C (RFC) is required to load the toroid on the DNA.</text>
</comment>
<dbReference type="GO" id="GO:0003677">
    <property type="term" value="F:DNA binding"/>
    <property type="evidence" value="ECO:0007669"/>
    <property type="project" value="UniProtKB-UniRule"/>
</dbReference>
<dbReference type="GeneID" id="76630725"/>
<gene>
    <name evidence="3" type="primary">pcn</name>
    <name evidence="5" type="ORF">ACFQQG_11570</name>
</gene>
<comment type="caution">
    <text evidence="5">The sequence shown here is derived from an EMBL/GenBank/DDBJ whole genome shotgun (WGS) entry which is preliminary data.</text>
</comment>
<dbReference type="HAMAP" id="MF_00317">
    <property type="entry name" value="DNApol_clamp_arch"/>
    <property type="match status" value="1"/>
</dbReference>